<accession>A0A6I8MFA1</accession>
<dbReference type="Gene3D" id="3.30.300.20">
    <property type="match status" value="1"/>
</dbReference>
<dbReference type="InterPro" id="IPR015946">
    <property type="entry name" value="KH_dom-like_a/b"/>
</dbReference>
<dbReference type="NCBIfam" id="TIGR00231">
    <property type="entry name" value="small_GTP"/>
    <property type="match status" value="2"/>
</dbReference>
<evidence type="ECO:0000259" key="11">
    <source>
        <dbReference type="PROSITE" id="PS51712"/>
    </source>
</evidence>
<evidence type="ECO:0000256" key="3">
    <source>
        <dbReference type="ARBA" id="ARBA00022517"/>
    </source>
</evidence>
<keyword evidence="13" id="KW-1185">Reference proteome</keyword>
<sequence>MSQIVAVVGRPNVGKSTLFNKLIGDRVSIVNNEPGVTRDRLYREVKWLDKKFTLVDTGGLEPRNNEFMMSKIREQAKVAIDEANVIIFVVDGKVGITGLDEEIAEILRKKDKKVIVAVNKIDNYMKEKDNILEFYALGFYDVVAISAEHKVNLGDMLDLVVEKFEDNKFKTIDEGLKIAVLGRPNAGKSSLVNKILNKERNIVSDIAGTTRDSIDSQFMYNGMPYTIIDTAGIRKKSKIDDNVEYYSILRAIKAINRADVCVLMLDVNELLTEQDKKVAGLIYEAKKPIIIAINKWDMLEKTNNSVKEYTEKVKAEIPFLAYAPVITISALNGKRVNEILDLADKIINEYSKKISTGVLNQVLSDMIAQNPVPTRKGRAVKINYATQVGIEPPKFVFFSNNPELIHFSYARYIENKLREYFGFDGSPIEIVFNKKNDSFGSK</sequence>
<dbReference type="RefSeq" id="WP_156683739.1">
    <property type="nucleotide sequence ID" value="NZ_CABWIB010000001.1"/>
</dbReference>
<dbReference type="Gene3D" id="3.40.50.300">
    <property type="entry name" value="P-loop containing nucleotide triphosphate hydrolases"/>
    <property type="match status" value="2"/>
</dbReference>
<feature type="binding site" evidence="8">
    <location>
        <begin position="119"/>
        <end position="122"/>
    </location>
    <ligand>
        <name>GTP</name>
        <dbReference type="ChEBI" id="CHEBI:37565"/>
        <label>1</label>
    </ligand>
</feature>
<evidence type="ECO:0000256" key="2">
    <source>
        <dbReference type="ARBA" id="ARBA00020953"/>
    </source>
</evidence>
<feature type="binding site" evidence="8">
    <location>
        <begin position="9"/>
        <end position="16"/>
    </location>
    <ligand>
        <name>GTP</name>
        <dbReference type="ChEBI" id="CHEBI:37565"/>
        <label>1</label>
    </ligand>
</feature>
<keyword evidence="4 10" id="KW-0677">Repeat</keyword>
<feature type="binding site" evidence="8">
    <location>
        <begin position="294"/>
        <end position="297"/>
    </location>
    <ligand>
        <name>GTP</name>
        <dbReference type="ChEBI" id="CHEBI:37565"/>
        <label>2</label>
    </ligand>
</feature>
<feature type="binding site" evidence="8">
    <location>
        <begin position="56"/>
        <end position="60"/>
    </location>
    <ligand>
        <name>GTP</name>
        <dbReference type="ChEBI" id="CHEBI:37565"/>
        <label>1</label>
    </ligand>
</feature>
<dbReference type="FunFam" id="3.30.300.20:FF:000004">
    <property type="entry name" value="GTPase Der"/>
    <property type="match status" value="1"/>
</dbReference>
<protein>
    <recommendedName>
        <fullName evidence="2 8">GTPase Der</fullName>
    </recommendedName>
    <alternativeName>
        <fullName evidence="7 8">GTP-binding protein EngA</fullName>
    </alternativeName>
</protein>
<keyword evidence="3 8" id="KW-0690">Ribosome biogenesis</keyword>
<evidence type="ECO:0000256" key="5">
    <source>
        <dbReference type="ARBA" id="ARBA00022741"/>
    </source>
</evidence>
<evidence type="ECO:0000256" key="10">
    <source>
        <dbReference type="RuleBase" id="RU004481"/>
    </source>
</evidence>
<dbReference type="InterPro" id="IPR006073">
    <property type="entry name" value="GTP-bd"/>
</dbReference>
<dbReference type="EMBL" id="CABWIB010000001">
    <property type="protein sequence ID" value="VWL85766.1"/>
    <property type="molecule type" value="Genomic_DNA"/>
</dbReference>
<keyword evidence="5 8" id="KW-0547">Nucleotide-binding</keyword>
<evidence type="ECO:0000313" key="13">
    <source>
        <dbReference type="Proteomes" id="UP000419017"/>
    </source>
</evidence>
<dbReference type="Proteomes" id="UP000419017">
    <property type="component" value="Unassembled WGS sequence"/>
</dbReference>
<feature type="binding site" evidence="8">
    <location>
        <begin position="182"/>
        <end position="189"/>
    </location>
    <ligand>
        <name>GTP</name>
        <dbReference type="ChEBI" id="CHEBI:37565"/>
        <label>2</label>
    </ligand>
</feature>
<name>A0A6I8MFA1_9FUSO</name>
<gene>
    <name evidence="8" type="primary">der</name>
    <name evidence="12" type="ORF">OMES3154_01054</name>
</gene>
<dbReference type="CDD" id="cd01894">
    <property type="entry name" value="EngA1"/>
    <property type="match status" value="1"/>
</dbReference>
<organism evidence="12 13">
    <name type="scientific">Oceanivirga miroungae</name>
    <dbReference type="NCBI Taxonomy" id="1130046"/>
    <lineage>
        <taxon>Bacteria</taxon>
        <taxon>Fusobacteriati</taxon>
        <taxon>Fusobacteriota</taxon>
        <taxon>Fusobacteriia</taxon>
        <taxon>Fusobacteriales</taxon>
        <taxon>Leptotrichiaceae</taxon>
        <taxon>Oceanivirga</taxon>
    </lineage>
</organism>
<dbReference type="InterPro" id="IPR005225">
    <property type="entry name" value="Small_GTP-bd"/>
</dbReference>
<comment type="similarity">
    <text evidence="1 8 9 10">Belongs to the TRAFAC class TrmE-Era-EngA-EngB-Septin-like GTPase superfamily. EngA (Der) GTPase family.</text>
</comment>
<dbReference type="PRINTS" id="PR00326">
    <property type="entry name" value="GTP1OBG"/>
</dbReference>
<dbReference type="PROSITE" id="PS51712">
    <property type="entry name" value="G_ENGA"/>
    <property type="match status" value="2"/>
</dbReference>
<dbReference type="AlphaFoldDB" id="A0A6I8MFA1"/>
<dbReference type="InterPro" id="IPR032859">
    <property type="entry name" value="KH_dom-like"/>
</dbReference>
<feature type="domain" description="EngA-type G" evidence="11">
    <location>
        <begin position="176"/>
        <end position="351"/>
    </location>
</feature>
<dbReference type="PANTHER" id="PTHR43834:SF6">
    <property type="entry name" value="GTPASE DER"/>
    <property type="match status" value="1"/>
</dbReference>
<dbReference type="GO" id="GO:0042254">
    <property type="term" value="P:ribosome biogenesis"/>
    <property type="evidence" value="ECO:0007669"/>
    <property type="project" value="UniProtKB-KW"/>
</dbReference>
<reference evidence="12 13" key="1">
    <citation type="submission" date="2019-10" db="EMBL/GenBank/DDBJ databases">
        <authorList>
            <person name="Blom J."/>
        </authorList>
    </citation>
    <scope>NUCLEOTIDE SEQUENCE [LARGE SCALE GENOMIC DNA]</scope>
    <source>
        <strain evidence="12 13">ES3154-GLU</strain>
    </source>
</reference>
<feature type="domain" description="EngA-type G" evidence="11">
    <location>
        <begin position="3"/>
        <end position="168"/>
    </location>
</feature>
<dbReference type="Pfam" id="PF14714">
    <property type="entry name" value="KH_dom-like"/>
    <property type="match status" value="1"/>
</dbReference>
<comment type="function">
    <text evidence="8 10">GTPase that plays an essential role in the late steps of ribosome biogenesis.</text>
</comment>
<dbReference type="Pfam" id="PF01926">
    <property type="entry name" value="MMR_HSR1"/>
    <property type="match status" value="2"/>
</dbReference>
<evidence type="ECO:0000256" key="1">
    <source>
        <dbReference type="ARBA" id="ARBA00008279"/>
    </source>
</evidence>
<evidence type="ECO:0000256" key="8">
    <source>
        <dbReference type="HAMAP-Rule" id="MF_00195"/>
    </source>
</evidence>
<dbReference type="InterPro" id="IPR031166">
    <property type="entry name" value="G_ENGA"/>
</dbReference>
<evidence type="ECO:0000256" key="9">
    <source>
        <dbReference type="PROSITE-ProRule" id="PRU01049"/>
    </source>
</evidence>
<feature type="binding site" evidence="8">
    <location>
        <begin position="229"/>
        <end position="233"/>
    </location>
    <ligand>
        <name>GTP</name>
        <dbReference type="ChEBI" id="CHEBI:37565"/>
        <label>2</label>
    </ligand>
</feature>
<proteinExistence type="inferred from homology"/>
<dbReference type="CDD" id="cd01895">
    <property type="entry name" value="EngA2"/>
    <property type="match status" value="1"/>
</dbReference>
<keyword evidence="6 8" id="KW-0342">GTP-binding</keyword>
<dbReference type="FunFam" id="3.40.50.300:FF:000057">
    <property type="entry name" value="GTPase Der"/>
    <property type="match status" value="1"/>
</dbReference>
<evidence type="ECO:0000313" key="12">
    <source>
        <dbReference type="EMBL" id="VWL85766.1"/>
    </source>
</evidence>
<evidence type="ECO:0000256" key="7">
    <source>
        <dbReference type="ARBA" id="ARBA00032345"/>
    </source>
</evidence>
<dbReference type="HAMAP" id="MF_00195">
    <property type="entry name" value="GTPase_Der"/>
    <property type="match status" value="1"/>
</dbReference>
<dbReference type="GO" id="GO:0005525">
    <property type="term" value="F:GTP binding"/>
    <property type="evidence" value="ECO:0007669"/>
    <property type="project" value="UniProtKB-UniRule"/>
</dbReference>
<evidence type="ECO:0000256" key="4">
    <source>
        <dbReference type="ARBA" id="ARBA00022737"/>
    </source>
</evidence>
<dbReference type="InterPro" id="IPR027417">
    <property type="entry name" value="P-loop_NTPase"/>
</dbReference>
<dbReference type="PIRSF" id="PIRSF006485">
    <property type="entry name" value="GTP-binding_EngA"/>
    <property type="match status" value="1"/>
</dbReference>
<dbReference type="GO" id="GO:0043022">
    <property type="term" value="F:ribosome binding"/>
    <property type="evidence" value="ECO:0007669"/>
    <property type="project" value="TreeGrafter"/>
</dbReference>
<dbReference type="InterPro" id="IPR016484">
    <property type="entry name" value="GTPase_Der"/>
</dbReference>
<comment type="subunit">
    <text evidence="8">Associates with the 50S ribosomal subunit.</text>
</comment>
<dbReference type="NCBIfam" id="TIGR03594">
    <property type="entry name" value="GTPase_EngA"/>
    <property type="match status" value="1"/>
</dbReference>
<dbReference type="SUPFAM" id="SSF52540">
    <property type="entry name" value="P-loop containing nucleoside triphosphate hydrolases"/>
    <property type="match status" value="2"/>
</dbReference>
<dbReference type="PANTHER" id="PTHR43834">
    <property type="entry name" value="GTPASE DER"/>
    <property type="match status" value="1"/>
</dbReference>
<evidence type="ECO:0000256" key="6">
    <source>
        <dbReference type="ARBA" id="ARBA00023134"/>
    </source>
</evidence>
<dbReference type="FunFam" id="3.40.50.300:FF:000040">
    <property type="entry name" value="GTPase Der"/>
    <property type="match status" value="1"/>
</dbReference>